<evidence type="ECO:0000256" key="5">
    <source>
        <dbReference type="ARBA" id="ARBA00023136"/>
    </source>
</evidence>
<dbReference type="GO" id="GO:0005886">
    <property type="term" value="C:plasma membrane"/>
    <property type="evidence" value="ECO:0007669"/>
    <property type="project" value="UniProtKB-SubCell"/>
</dbReference>
<feature type="transmembrane region" description="Helical" evidence="6">
    <location>
        <begin position="257"/>
        <end position="277"/>
    </location>
</feature>
<feature type="transmembrane region" description="Helical" evidence="6">
    <location>
        <begin position="289"/>
        <end position="311"/>
    </location>
</feature>
<dbReference type="InterPro" id="IPR036259">
    <property type="entry name" value="MFS_trans_sf"/>
</dbReference>
<dbReference type="Proteomes" id="UP001152422">
    <property type="component" value="Unassembled WGS sequence"/>
</dbReference>
<feature type="transmembrane region" description="Helical" evidence="6">
    <location>
        <begin position="346"/>
        <end position="364"/>
    </location>
</feature>
<evidence type="ECO:0000313" key="9">
    <source>
        <dbReference type="Proteomes" id="UP001152422"/>
    </source>
</evidence>
<dbReference type="Pfam" id="PF07690">
    <property type="entry name" value="MFS_1"/>
    <property type="match status" value="1"/>
</dbReference>
<proteinExistence type="predicted"/>
<feature type="transmembrane region" description="Helical" evidence="6">
    <location>
        <begin position="39"/>
        <end position="58"/>
    </location>
</feature>
<comment type="subcellular location">
    <subcellularLocation>
        <location evidence="1">Cell membrane</location>
        <topology evidence="1">Multi-pass membrane protein</topology>
    </subcellularLocation>
</comment>
<dbReference type="Gene3D" id="1.20.1250.20">
    <property type="entry name" value="MFS general substrate transporter like domains"/>
    <property type="match status" value="1"/>
</dbReference>
<feature type="transmembrane region" description="Helical" evidence="6">
    <location>
        <begin position="323"/>
        <end position="340"/>
    </location>
</feature>
<dbReference type="GO" id="GO:0022857">
    <property type="term" value="F:transmembrane transporter activity"/>
    <property type="evidence" value="ECO:0007669"/>
    <property type="project" value="InterPro"/>
</dbReference>
<dbReference type="PRINTS" id="PR01036">
    <property type="entry name" value="TCRTETB"/>
</dbReference>
<dbReference type="EMBL" id="JAMBQA010000002">
    <property type="protein sequence ID" value="MDG0845880.1"/>
    <property type="molecule type" value="Genomic_DNA"/>
</dbReference>
<dbReference type="PANTHER" id="PTHR23501">
    <property type="entry name" value="MAJOR FACILITATOR SUPERFAMILY"/>
    <property type="match status" value="1"/>
</dbReference>
<feature type="transmembrane region" description="Helical" evidence="6">
    <location>
        <begin position="159"/>
        <end position="182"/>
    </location>
</feature>
<evidence type="ECO:0000256" key="2">
    <source>
        <dbReference type="ARBA" id="ARBA00022448"/>
    </source>
</evidence>
<dbReference type="RefSeq" id="WP_277583085.1">
    <property type="nucleotide sequence ID" value="NZ_JAMBPY010000002.1"/>
</dbReference>
<evidence type="ECO:0000256" key="6">
    <source>
        <dbReference type="SAM" id="Phobius"/>
    </source>
</evidence>
<evidence type="ECO:0000313" key="8">
    <source>
        <dbReference type="EMBL" id="MDG0845880.1"/>
    </source>
</evidence>
<feature type="transmembrane region" description="Helical" evidence="6">
    <location>
        <begin position="219"/>
        <end position="237"/>
    </location>
</feature>
<sequence>MNIKSLGVVVALILIMFMSAIETSIVSLAIPTIRDDLNVTSSISLIFAVYFIAIVIANPIVGELLDRTKIIYITLLGLLLFTIGSFLSGISGTFEILIMSRFIQGLGAGVMMALSQIVPKLAFEIPLRYKIMGIVGSVWGISSIIGPVLGGTILEFATWHWLFFVNIPIAIAAMVLVIITFHFENENTTAKNKLDVKGLTYFYVLIFFLIFTVMNKANLYLNIISLILACIMAVDLYKNEKNIKTPFVPVTEFNKTIILIFFTDFAYAIILMGYNLYMPIYLQEEMGLSPLQSGFVIFPISFAWLALNFSLDKLEVRMSRKGLYIFAFTLLMLCGILIFIGTESPLFIAFSLLLAGVSFGTVYTKDSVITQEETSLNNMKRMMSLYTLTKSLGNSIGSTVMGYVYALSFTFISLQIHNVILLSLIILIILIVLWIVFYKEQKQESN</sequence>
<feature type="transmembrane region" description="Helical" evidence="6">
    <location>
        <begin position="385"/>
        <end position="407"/>
    </location>
</feature>
<protein>
    <submittedName>
        <fullName evidence="8">MFS transporter</fullName>
    </submittedName>
</protein>
<feature type="transmembrane region" description="Helical" evidence="6">
    <location>
        <begin position="419"/>
        <end position="438"/>
    </location>
</feature>
<feature type="domain" description="Major facilitator superfamily (MFS) profile" evidence="7">
    <location>
        <begin position="8"/>
        <end position="442"/>
    </location>
</feature>
<accession>A0A9X4L329</accession>
<evidence type="ECO:0000256" key="1">
    <source>
        <dbReference type="ARBA" id="ARBA00004651"/>
    </source>
</evidence>
<evidence type="ECO:0000256" key="4">
    <source>
        <dbReference type="ARBA" id="ARBA00022989"/>
    </source>
</evidence>
<dbReference type="InterPro" id="IPR020846">
    <property type="entry name" value="MFS_dom"/>
</dbReference>
<feature type="transmembrane region" description="Helical" evidence="6">
    <location>
        <begin position="70"/>
        <end position="90"/>
    </location>
</feature>
<comment type="caution">
    <text evidence="8">The sequence shown here is derived from an EMBL/GenBank/DDBJ whole genome shotgun (WGS) entry which is preliminary data.</text>
</comment>
<name>A0A9X4L329_9STAP</name>
<organism evidence="8 9">
    <name type="scientific">Staphylococcus equorum</name>
    <dbReference type="NCBI Taxonomy" id="246432"/>
    <lineage>
        <taxon>Bacteria</taxon>
        <taxon>Bacillati</taxon>
        <taxon>Bacillota</taxon>
        <taxon>Bacilli</taxon>
        <taxon>Bacillales</taxon>
        <taxon>Staphylococcaceae</taxon>
        <taxon>Staphylococcus</taxon>
    </lineage>
</organism>
<feature type="transmembrane region" description="Helical" evidence="6">
    <location>
        <begin position="194"/>
        <end position="213"/>
    </location>
</feature>
<dbReference type="SUPFAM" id="SSF103473">
    <property type="entry name" value="MFS general substrate transporter"/>
    <property type="match status" value="1"/>
</dbReference>
<keyword evidence="5 6" id="KW-0472">Membrane</keyword>
<dbReference type="PANTHER" id="PTHR23501:SF191">
    <property type="entry name" value="VACUOLAR BASIC AMINO ACID TRANSPORTER 4"/>
    <property type="match status" value="1"/>
</dbReference>
<keyword evidence="4 6" id="KW-1133">Transmembrane helix</keyword>
<evidence type="ECO:0000256" key="3">
    <source>
        <dbReference type="ARBA" id="ARBA00022692"/>
    </source>
</evidence>
<dbReference type="InterPro" id="IPR053573">
    <property type="entry name" value="MFS_Drug_Efflux_Pump"/>
</dbReference>
<dbReference type="Gene3D" id="1.20.1720.10">
    <property type="entry name" value="Multidrug resistance protein D"/>
    <property type="match status" value="1"/>
</dbReference>
<reference evidence="8" key="1">
    <citation type="submission" date="2022-05" db="EMBL/GenBank/DDBJ databases">
        <title>Comparative genomics of Staphylococcus equorum isolates.</title>
        <authorList>
            <person name="Luelf R.H."/>
        </authorList>
    </citation>
    <scope>NUCLEOTIDE SEQUENCE</scope>
    <source>
        <strain evidence="8">TMW 2.2497</strain>
    </source>
</reference>
<dbReference type="AlphaFoldDB" id="A0A9X4L329"/>
<evidence type="ECO:0000259" key="7">
    <source>
        <dbReference type="PROSITE" id="PS50850"/>
    </source>
</evidence>
<dbReference type="PROSITE" id="PS50850">
    <property type="entry name" value="MFS"/>
    <property type="match status" value="1"/>
</dbReference>
<keyword evidence="3 6" id="KW-0812">Transmembrane</keyword>
<feature type="transmembrane region" description="Helical" evidence="6">
    <location>
        <begin position="96"/>
        <end position="119"/>
    </location>
</feature>
<keyword evidence="9" id="KW-1185">Reference proteome</keyword>
<feature type="transmembrane region" description="Helical" evidence="6">
    <location>
        <begin position="131"/>
        <end position="153"/>
    </location>
</feature>
<gene>
    <name evidence="8" type="ORF">M4L89_06535</name>
</gene>
<dbReference type="NCBIfam" id="NF040895">
    <property type="entry name" value="MFS_effux_SdrM"/>
    <property type="match status" value="1"/>
</dbReference>
<keyword evidence="2" id="KW-0813">Transport</keyword>
<dbReference type="InterPro" id="IPR011701">
    <property type="entry name" value="MFS"/>
</dbReference>